<feature type="binding site" evidence="2">
    <location>
        <position position="46"/>
    </location>
    <ligand>
        <name>substrate</name>
    </ligand>
</feature>
<dbReference type="CDD" id="cd00475">
    <property type="entry name" value="Cis_IPPS"/>
    <property type="match status" value="1"/>
</dbReference>
<organism evidence="3 4">
    <name type="scientific">Anoxynatronum sibiricum</name>
    <dbReference type="NCBI Taxonomy" id="210623"/>
    <lineage>
        <taxon>Bacteria</taxon>
        <taxon>Bacillati</taxon>
        <taxon>Bacillota</taxon>
        <taxon>Clostridia</taxon>
        <taxon>Eubacteriales</taxon>
        <taxon>Clostridiaceae</taxon>
        <taxon>Anoxynatronum</taxon>
    </lineage>
</organism>
<dbReference type="GO" id="GO:0016740">
    <property type="term" value="F:transferase activity"/>
    <property type="evidence" value="ECO:0007669"/>
    <property type="project" value="UniProtKB-KW"/>
</dbReference>
<dbReference type="InterPro" id="IPR001441">
    <property type="entry name" value="UPP_synth-like"/>
</dbReference>
<protein>
    <recommendedName>
        <fullName evidence="2">Isoprenyl transferase</fullName>
        <ecNumber evidence="2">2.5.1.-</ecNumber>
    </recommendedName>
</protein>
<dbReference type="Gene3D" id="3.40.1180.10">
    <property type="entry name" value="Decaprenyl diphosphate synthase-like"/>
    <property type="match status" value="1"/>
</dbReference>
<keyword evidence="4" id="KW-1185">Reference proteome</keyword>
<dbReference type="PANTHER" id="PTHR10291">
    <property type="entry name" value="DEHYDRODOLICHYL DIPHOSPHATE SYNTHASE FAMILY MEMBER"/>
    <property type="match status" value="1"/>
</dbReference>
<dbReference type="HAMAP" id="MF_01139">
    <property type="entry name" value="ISPT"/>
    <property type="match status" value="1"/>
</dbReference>
<evidence type="ECO:0000256" key="2">
    <source>
        <dbReference type="HAMAP-Rule" id="MF_01139"/>
    </source>
</evidence>
<feature type="binding site" evidence="2">
    <location>
        <position position="197"/>
    </location>
    <ligand>
        <name>substrate</name>
    </ligand>
</feature>
<dbReference type="InterPro" id="IPR018520">
    <property type="entry name" value="UPP_synth-like_CS"/>
</dbReference>
<comment type="caution">
    <text evidence="3">The sequence shown here is derived from an EMBL/GenBank/DDBJ whole genome shotgun (WGS) entry which is preliminary data.</text>
</comment>
<keyword evidence="2" id="KW-0460">Magnesium</keyword>
<evidence type="ECO:0000256" key="1">
    <source>
        <dbReference type="ARBA" id="ARBA00022679"/>
    </source>
</evidence>
<feature type="binding site" evidence="2">
    <location>
        <begin position="203"/>
        <end position="205"/>
    </location>
    <ligand>
        <name>substrate</name>
    </ligand>
</feature>
<feature type="binding site" evidence="2">
    <location>
        <position position="34"/>
    </location>
    <ligand>
        <name>substrate</name>
    </ligand>
</feature>
<comment type="function">
    <text evidence="2">Catalyzes the condensation of isopentenyl diphosphate (IPP) with allylic pyrophosphates generating different type of terpenoids.</text>
</comment>
<dbReference type="Proteomes" id="UP001407405">
    <property type="component" value="Unassembled WGS sequence"/>
</dbReference>
<accession>A0ABU9VQW0</accession>
<name>A0ABU9VQW0_9CLOT</name>
<feature type="binding site" evidence="2">
    <location>
        <position position="42"/>
    </location>
    <ligand>
        <name>substrate</name>
    </ligand>
</feature>
<dbReference type="RefSeq" id="WP_343184926.1">
    <property type="nucleotide sequence ID" value="NZ_JBCITM010000002.1"/>
</dbReference>
<dbReference type="EMBL" id="JBCITM010000002">
    <property type="protein sequence ID" value="MEN1759413.1"/>
    <property type="molecule type" value="Genomic_DNA"/>
</dbReference>
<comment type="similarity">
    <text evidence="2">Belongs to the UPP synthase family.</text>
</comment>
<proteinExistence type="inferred from homology"/>
<dbReference type="NCBIfam" id="NF011405">
    <property type="entry name" value="PRK14830.1"/>
    <property type="match status" value="1"/>
</dbReference>
<keyword evidence="1 2" id="KW-0808">Transferase</keyword>
<keyword evidence="2" id="KW-0479">Metal-binding</keyword>
<comment type="cofactor">
    <cofactor evidence="2">
        <name>Mg(2+)</name>
        <dbReference type="ChEBI" id="CHEBI:18420"/>
    </cofactor>
    <text evidence="2">Binds 2 magnesium ions per subunit.</text>
</comment>
<dbReference type="Pfam" id="PF01255">
    <property type="entry name" value="Prenyltransf"/>
    <property type="match status" value="1"/>
</dbReference>
<feature type="binding site" evidence="2">
    <location>
        <position position="78"/>
    </location>
    <ligand>
        <name>substrate</name>
    </ligand>
</feature>
<comment type="subunit">
    <text evidence="2">Homodimer.</text>
</comment>
<feature type="active site" evidence="2">
    <location>
        <position position="29"/>
    </location>
</feature>
<dbReference type="EC" id="2.5.1.-" evidence="2"/>
<feature type="binding site" evidence="2">
    <location>
        <begin position="74"/>
        <end position="76"/>
    </location>
    <ligand>
        <name>substrate</name>
    </ligand>
</feature>
<feature type="binding site" evidence="2">
    <location>
        <begin position="30"/>
        <end position="33"/>
    </location>
    <ligand>
        <name>substrate</name>
    </ligand>
</feature>
<dbReference type="PROSITE" id="PS01066">
    <property type="entry name" value="UPP_SYNTHASE"/>
    <property type="match status" value="1"/>
</dbReference>
<feature type="binding site" evidence="2">
    <location>
        <position position="29"/>
    </location>
    <ligand>
        <name>Mg(2+)</name>
        <dbReference type="ChEBI" id="CHEBI:18420"/>
    </ligand>
</feature>
<reference evidence="3 4" key="1">
    <citation type="submission" date="2024-04" db="EMBL/GenBank/DDBJ databases">
        <title>Genome sequencing and metabolic network reconstruction of aminoacids and betaine degradation by Anoxynatronum sibiricum.</title>
        <authorList>
            <person name="Detkova E.N."/>
            <person name="Boltjanskaja Y.V."/>
            <person name="Mardanov A.V."/>
            <person name="Kevbrin V."/>
        </authorList>
    </citation>
    <scope>NUCLEOTIDE SEQUENCE [LARGE SCALE GENOMIC DNA]</scope>
    <source>
        <strain evidence="3 4">Z-7981</strain>
    </source>
</reference>
<feature type="active site" description="Proton acceptor" evidence="2">
    <location>
        <position position="77"/>
    </location>
</feature>
<sequence length="250" mass="29255">MVALFKKKKMPDESIDMKRLPHHIAIIMDGNGRWAEQRRLPRTAGHQQGVEAIREIVKTASEMNIEMMTLYAFSTENWKRPENEVQFLMNLLVDYLRKEIEELNRQKVSISTIGDLSRFHKTVRDEIEMAIAKTALNDGLKMNIALNYGGRNELTRAIKQLMKEAIEGKLQFESISEDVIRSRLDTAFIPDPDLLIRTSGEQRISNFLLWQLAYTELYFTDTLWPDFRSDHFKEAIKDYQNRKRRFGGLT</sequence>
<dbReference type="PANTHER" id="PTHR10291:SF0">
    <property type="entry name" value="DEHYDRODOLICHYL DIPHOSPHATE SYNTHASE 2"/>
    <property type="match status" value="1"/>
</dbReference>
<evidence type="ECO:0000313" key="4">
    <source>
        <dbReference type="Proteomes" id="UP001407405"/>
    </source>
</evidence>
<feature type="binding site" evidence="2">
    <location>
        <position position="80"/>
    </location>
    <ligand>
        <name>substrate</name>
    </ligand>
</feature>
<evidence type="ECO:0000313" key="3">
    <source>
        <dbReference type="EMBL" id="MEN1759413.1"/>
    </source>
</evidence>
<feature type="binding site" evidence="2">
    <location>
        <position position="216"/>
    </location>
    <ligand>
        <name>Mg(2+)</name>
        <dbReference type="ChEBI" id="CHEBI:18420"/>
    </ligand>
</feature>
<dbReference type="InterPro" id="IPR036424">
    <property type="entry name" value="UPP_synth-like_sf"/>
</dbReference>
<gene>
    <name evidence="3" type="ORF">AAIG11_02910</name>
</gene>
<dbReference type="NCBIfam" id="TIGR00055">
    <property type="entry name" value="uppS"/>
    <property type="match status" value="1"/>
</dbReference>
<dbReference type="SUPFAM" id="SSF64005">
    <property type="entry name" value="Undecaprenyl diphosphate synthase"/>
    <property type="match status" value="1"/>
</dbReference>